<sequence>MDISIDTWMEALKLKLCSAFGERLIFLGLQGSCQRGEATSASDIDVVLILDELSTADLMRYRQLLKTMPHAERACGFVSGRDELARWPRADLFQFVLDTRPLLGSLEEITGPVDRDAAEALQTGAANLYHGACHSYLFDENPADALPALYKGTFFLLQAAHFLLTGVYTRSKAELLPLLTGENREILQMCMERDTLAHTAGVELEAAFGKLIAWSSRMMALSCEKR</sequence>
<dbReference type="InterPro" id="IPR002934">
    <property type="entry name" value="Polymerase_NTP_transf_dom"/>
</dbReference>
<proteinExistence type="predicted"/>
<evidence type="ECO:0000259" key="1">
    <source>
        <dbReference type="Pfam" id="PF01909"/>
    </source>
</evidence>
<dbReference type="AlphaFoldDB" id="A0A926EC45"/>
<dbReference type="Pfam" id="PF01909">
    <property type="entry name" value="NTP_transf_2"/>
    <property type="match status" value="1"/>
</dbReference>
<evidence type="ECO:0000313" key="3">
    <source>
        <dbReference type="Proteomes" id="UP000660861"/>
    </source>
</evidence>
<protein>
    <submittedName>
        <fullName evidence="2">Nucleotidyltransferase domain-containing protein</fullName>
    </submittedName>
</protein>
<reference evidence="2" key="1">
    <citation type="submission" date="2020-08" db="EMBL/GenBank/DDBJ databases">
        <title>Genome public.</title>
        <authorList>
            <person name="Liu C."/>
            <person name="Sun Q."/>
        </authorList>
    </citation>
    <scope>NUCLEOTIDE SEQUENCE</scope>
    <source>
        <strain evidence="2">NSJ-54</strain>
    </source>
</reference>
<dbReference type="RefSeq" id="WP_262396508.1">
    <property type="nucleotide sequence ID" value="NZ_JACRTC010000001.1"/>
</dbReference>
<dbReference type="CDD" id="cd05403">
    <property type="entry name" value="NT_KNTase_like"/>
    <property type="match status" value="1"/>
</dbReference>
<gene>
    <name evidence="2" type="ORF">H8709_00990</name>
</gene>
<keyword evidence="3" id="KW-1185">Reference proteome</keyword>
<name>A0A926EC45_9FIRM</name>
<dbReference type="Gene3D" id="3.30.460.10">
    <property type="entry name" value="Beta Polymerase, domain 2"/>
    <property type="match status" value="1"/>
</dbReference>
<dbReference type="GO" id="GO:0016779">
    <property type="term" value="F:nucleotidyltransferase activity"/>
    <property type="evidence" value="ECO:0007669"/>
    <property type="project" value="InterPro"/>
</dbReference>
<organism evidence="2 3">
    <name type="scientific">Zongyangia hominis</name>
    <dbReference type="NCBI Taxonomy" id="2763677"/>
    <lineage>
        <taxon>Bacteria</taxon>
        <taxon>Bacillati</taxon>
        <taxon>Bacillota</taxon>
        <taxon>Clostridia</taxon>
        <taxon>Eubacteriales</taxon>
        <taxon>Oscillospiraceae</taxon>
        <taxon>Zongyangia</taxon>
    </lineage>
</organism>
<accession>A0A926EC45</accession>
<comment type="caution">
    <text evidence="2">The sequence shown here is derived from an EMBL/GenBank/DDBJ whole genome shotgun (WGS) entry which is preliminary data.</text>
</comment>
<dbReference type="InterPro" id="IPR043519">
    <property type="entry name" value="NT_sf"/>
</dbReference>
<feature type="domain" description="Polymerase nucleotidyl transferase" evidence="1">
    <location>
        <begin position="13"/>
        <end position="60"/>
    </location>
</feature>
<dbReference type="EMBL" id="JACRTC010000001">
    <property type="protein sequence ID" value="MBC8569406.1"/>
    <property type="molecule type" value="Genomic_DNA"/>
</dbReference>
<dbReference type="Proteomes" id="UP000660861">
    <property type="component" value="Unassembled WGS sequence"/>
</dbReference>
<evidence type="ECO:0000313" key="2">
    <source>
        <dbReference type="EMBL" id="MBC8569406.1"/>
    </source>
</evidence>
<dbReference type="SUPFAM" id="SSF81301">
    <property type="entry name" value="Nucleotidyltransferase"/>
    <property type="match status" value="1"/>
</dbReference>